<dbReference type="Pfam" id="PF00023">
    <property type="entry name" value="Ank"/>
    <property type="match status" value="1"/>
</dbReference>
<keyword evidence="8 13" id="KW-0040">ANK repeat</keyword>
<dbReference type="InterPro" id="IPR036770">
    <property type="entry name" value="Ankyrin_rpt-contain_sf"/>
</dbReference>
<evidence type="ECO:0000256" key="12">
    <source>
        <dbReference type="ARBA" id="ARBA00023242"/>
    </source>
</evidence>
<dbReference type="PROSITE" id="PS51437">
    <property type="entry name" value="CG_1"/>
    <property type="match status" value="1"/>
</dbReference>
<keyword evidence="11" id="KW-0804">Transcription</keyword>
<dbReference type="SUPFAM" id="SSF81296">
    <property type="entry name" value="E set domains"/>
    <property type="match status" value="1"/>
</dbReference>
<dbReference type="SUPFAM" id="SSF52540">
    <property type="entry name" value="P-loop containing nucleoside triphosphate hydrolases"/>
    <property type="match status" value="1"/>
</dbReference>
<dbReference type="PANTHER" id="PTHR23335:SF0">
    <property type="entry name" value="CALMODULIN-BINDING TRANSCRIPTION ACTIVATOR 2-LIKE ISOFORM X1"/>
    <property type="match status" value="1"/>
</dbReference>
<keyword evidence="3" id="KW-0677">Repeat</keyword>
<gene>
    <name evidence="15" type="ORF">PHJA_000452700</name>
</gene>
<keyword evidence="6" id="KW-0805">Transcription regulation</keyword>
<dbReference type="Pfam" id="PF00612">
    <property type="entry name" value="IQ"/>
    <property type="match status" value="2"/>
</dbReference>
<dbReference type="GO" id="GO:0005634">
    <property type="term" value="C:nucleus"/>
    <property type="evidence" value="ECO:0007669"/>
    <property type="project" value="UniProtKB-SubCell"/>
</dbReference>
<keyword evidence="5" id="KW-0112">Calmodulin-binding</keyword>
<dbReference type="Gene3D" id="1.20.5.190">
    <property type="match status" value="1"/>
</dbReference>
<dbReference type="GO" id="GO:0005516">
    <property type="term" value="F:calmodulin binding"/>
    <property type="evidence" value="ECO:0007669"/>
    <property type="project" value="UniProtKB-KW"/>
</dbReference>
<dbReference type="GO" id="GO:0003690">
    <property type="term" value="F:double-stranded DNA binding"/>
    <property type="evidence" value="ECO:0007669"/>
    <property type="project" value="TreeGrafter"/>
</dbReference>
<keyword evidence="9" id="KW-0238">DNA-binding</keyword>
<keyword evidence="4" id="KW-0106">Calcium</keyword>
<dbReference type="Pfam" id="PF03859">
    <property type="entry name" value="CG-1"/>
    <property type="match status" value="2"/>
</dbReference>
<dbReference type="PROSITE" id="PS50088">
    <property type="entry name" value="ANK_REPEAT"/>
    <property type="match status" value="1"/>
</dbReference>
<dbReference type="Gene3D" id="2.60.40.10">
    <property type="entry name" value="Immunoglobulins"/>
    <property type="match status" value="1"/>
</dbReference>
<keyword evidence="16" id="KW-1185">Reference proteome</keyword>
<name>A0A830BGR9_9LAMI</name>
<dbReference type="FunFam" id="1.20.5.190:FF:000003">
    <property type="entry name" value="Calmodulin-binding transcription activator 2"/>
    <property type="match status" value="1"/>
</dbReference>
<dbReference type="PROSITE" id="PS50297">
    <property type="entry name" value="ANK_REP_REGION"/>
    <property type="match status" value="1"/>
</dbReference>
<dbReference type="InterPro" id="IPR027417">
    <property type="entry name" value="P-loop_NTPase"/>
</dbReference>
<evidence type="ECO:0000256" key="10">
    <source>
        <dbReference type="ARBA" id="ARBA00023159"/>
    </source>
</evidence>
<dbReference type="Gene3D" id="1.25.40.20">
    <property type="entry name" value="Ankyrin repeat-containing domain"/>
    <property type="match status" value="1"/>
</dbReference>
<evidence type="ECO:0000313" key="16">
    <source>
        <dbReference type="Proteomes" id="UP000653305"/>
    </source>
</evidence>
<comment type="caution">
    <text evidence="15">The sequence shown here is derived from an EMBL/GenBank/DDBJ whole genome shotgun (WGS) entry which is preliminary data.</text>
</comment>
<dbReference type="InterPro" id="IPR002909">
    <property type="entry name" value="IPT_dom"/>
</dbReference>
<dbReference type="SUPFAM" id="SSF48403">
    <property type="entry name" value="Ankyrin repeat"/>
    <property type="match status" value="1"/>
</dbReference>
<keyword evidence="7" id="KW-0346">Stress response</keyword>
<evidence type="ECO:0000256" key="3">
    <source>
        <dbReference type="ARBA" id="ARBA00022737"/>
    </source>
</evidence>
<dbReference type="CDD" id="cd00102">
    <property type="entry name" value="IPT"/>
    <property type="match status" value="1"/>
</dbReference>
<comment type="similarity">
    <text evidence="2">Belongs to the CAMTA family.</text>
</comment>
<sequence length="917" mass="103769">MADITRFTPDQPLADLEQLREEALHRWFRPPEICEILSNHSSYHLHSQPPLRPSAGSLFLFDRKVLRYFRKDGYNWKKKKDGKTIKEAHEKLKVVSHSLHYVVIFSYLLSCKRRQHILVSGVDALHCYYAHGEDNENFQRRIYWLLDMQLEHIVLVHYRQVNEGHKIGHSSFLTTKDPGSQLGNDPETIFTSWSEKPSSYVQASYASNPNMVDWNEHRSDSGCHGCASEVHSIQASATDTTFVDNEPGFSEFTKHSLVPGLIDGSYISSTSSFWADDDAHRSSKTLGFIEARLDVDEALQNGLLSDTHDVSGTVSDERAELKKLDSFGRWMDKEIGKDCDDSLMASDSADYWNALDDKQVSSLSCHMQLDSDSVGPSLSQEQLFSISDVAPAWAYSGSETKVLIMGSFLMDKKTSDDKWCCMFGDIEVSCEVLSENVIRCRVPPRAPGCVPFYVTCGNRLACSEVWEFEFLKNPLRVESMHKFNTKIAPEEEVSMQIRLAKLLCLGLERKWLDCSAVECENCKVQKTKLCNLMEKSDDEVIVRRNYFSKDTVIQDLLKDKLYEWLVCKAHEESPHVFDDEGLGVIHLAASLGYVWALGPIISASVISPNFRDKQGRTPLHWASFFGREEVVIALMKLGAAAGAVDDPTPEFPGGRKAADVASDRGHKGIAGYLAEADLTTHLHSLSVTDDHHRRHLLTAAEEFVPPMNAGILDDDDLSLKGSLAAVRKSAQAAATIQASFRAHSFRLRQQTTTTTTQCCNSDDDAVSSVALGSLNNNKVGHFDDYLHSAAIKIQQKCRGWKARKDFLRIRNRIVRIQAHVRGHQVRKQYKKVIWSVSIVEKAILRWRRKKPGLRGFRTEKERINDEDDEYDYLRVSRKLKVAGVEKALARVQSMVRHPEARDQYMRLVRLGNLKVII</sequence>
<dbReference type="InterPro" id="IPR002110">
    <property type="entry name" value="Ankyrin_rpt"/>
</dbReference>
<evidence type="ECO:0000256" key="13">
    <source>
        <dbReference type="PROSITE-ProRule" id="PRU00023"/>
    </source>
</evidence>
<evidence type="ECO:0000256" key="7">
    <source>
        <dbReference type="ARBA" id="ARBA00023016"/>
    </source>
</evidence>
<dbReference type="SMART" id="SM00248">
    <property type="entry name" value="ANK"/>
    <property type="match status" value="2"/>
</dbReference>
<evidence type="ECO:0000313" key="15">
    <source>
        <dbReference type="EMBL" id="GFP83095.1"/>
    </source>
</evidence>
<dbReference type="SMART" id="SM01076">
    <property type="entry name" value="CG-1"/>
    <property type="match status" value="1"/>
</dbReference>
<proteinExistence type="inferred from homology"/>
<dbReference type="Pfam" id="PF01833">
    <property type="entry name" value="TIG"/>
    <property type="match status" value="1"/>
</dbReference>
<dbReference type="Proteomes" id="UP000653305">
    <property type="component" value="Unassembled WGS sequence"/>
</dbReference>
<evidence type="ECO:0000256" key="2">
    <source>
        <dbReference type="ARBA" id="ARBA00008267"/>
    </source>
</evidence>
<comment type="subcellular location">
    <subcellularLocation>
        <location evidence="1">Nucleus</location>
    </subcellularLocation>
</comment>
<dbReference type="InterPro" id="IPR005559">
    <property type="entry name" value="CG-1_dom"/>
</dbReference>
<evidence type="ECO:0000256" key="9">
    <source>
        <dbReference type="ARBA" id="ARBA00023125"/>
    </source>
</evidence>
<evidence type="ECO:0000256" key="8">
    <source>
        <dbReference type="ARBA" id="ARBA00023043"/>
    </source>
</evidence>
<dbReference type="EMBL" id="BMAC01000057">
    <property type="protein sequence ID" value="GFP83095.1"/>
    <property type="molecule type" value="Genomic_DNA"/>
</dbReference>
<dbReference type="InterPro" id="IPR013783">
    <property type="entry name" value="Ig-like_fold"/>
</dbReference>
<dbReference type="PROSITE" id="PS50096">
    <property type="entry name" value="IQ"/>
    <property type="match status" value="4"/>
</dbReference>
<evidence type="ECO:0000256" key="6">
    <source>
        <dbReference type="ARBA" id="ARBA00023015"/>
    </source>
</evidence>
<dbReference type="OrthoDB" id="407555at2759"/>
<evidence type="ECO:0000256" key="1">
    <source>
        <dbReference type="ARBA" id="ARBA00004123"/>
    </source>
</evidence>
<dbReference type="InterPro" id="IPR014756">
    <property type="entry name" value="Ig_E-set"/>
</dbReference>
<keyword evidence="12" id="KW-0539">Nucleus</keyword>
<reference evidence="15" key="1">
    <citation type="submission" date="2020-07" db="EMBL/GenBank/DDBJ databases">
        <title>Ethylene signaling mediates host invasion by parasitic plants.</title>
        <authorList>
            <person name="Yoshida S."/>
        </authorList>
    </citation>
    <scope>NUCLEOTIDE SEQUENCE</scope>
    <source>
        <strain evidence="15">Okayama</strain>
    </source>
</reference>
<feature type="repeat" description="ANK" evidence="13">
    <location>
        <begin position="614"/>
        <end position="646"/>
    </location>
</feature>
<dbReference type="AlphaFoldDB" id="A0A830BGR9"/>
<evidence type="ECO:0000256" key="5">
    <source>
        <dbReference type="ARBA" id="ARBA00022860"/>
    </source>
</evidence>
<organism evidence="15 16">
    <name type="scientific">Phtheirospermum japonicum</name>
    <dbReference type="NCBI Taxonomy" id="374723"/>
    <lineage>
        <taxon>Eukaryota</taxon>
        <taxon>Viridiplantae</taxon>
        <taxon>Streptophyta</taxon>
        <taxon>Embryophyta</taxon>
        <taxon>Tracheophyta</taxon>
        <taxon>Spermatophyta</taxon>
        <taxon>Magnoliopsida</taxon>
        <taxon>eudicotyledons</taxon>
        <taxon>Gunneridae</taxon>
        <taxon>Pentapetalae</taxon>
        <taxon>asterids</taxon>
        <taxon>lamiids</taxon>
        <taxon>Lamiales</taxon>
        <taxon>Orobanchaceae</taxon>
        <taxon>Orobanchaceae incertae sedis</taxon>
        <taxon>Phtheirospermum</taxon>
    </lineage>
</organism>
<keyword evidence="10" id="KW-0010">Activator</keyword>
<dbReference type="PANTHER" id="PTHR23335">
    <property type="entry name" value="CALMODULIN-BINDING TRANSCRIPTION ACTIVATOR CAMTA"/>
    <property type="match status" value="1"/>
</dbReference>
<dbReference type="GO" id="GO:0006357">
    <property type="term" value="P:regulation of transcription by RNA polymerase II"/>
    <property type="evidence" value="ECO:0007669"/>
    <property type="project" value="TreeGrafter"/>
</dbReference>
<dbReference type="InterPro" id="IPR000048">
    <property type="entry name" value="IQ_motif_EF-hand-BS"/>
</dbReference>
<evidence type="ECO:0000256" key="4">
    <source>
        <dbReference type="ARBA" id="ARBA00022837"/>
    </source>
</evidence>
<evidence type="ECO:0000256" key="11">
    <source>
        <dbReference type="ARBA" id="ARBA00023163"/>
    </source>
</evidence>
<accession>A0A830BGR9</accession>
<dbReference type="SMART" id="SM00015">
    <property type="entry name" value="IQ"/>
    <property type="match status" value="3"/>
</dbReference>
<evidence type="ECO:0000259" key="14">
    <source>
        <dbReference type="PROSITE" id="PS51437"/>
    </source>
</evidence>
<dbReference type="GO" id="GO:0003712">
    <property type="term" value="F:transcription coregulator activity"/>
    <property type="evidence" value="ECO:0007669"/>
    <property type="project" value="TreeGrafter"/>
</dbReference>
<feature type="domain" description="CG-1" evidence="14">
    <location>
        <begin position="16"/>
        <end position="167"/>
    </location>
</feature>
<protein>
    <submittedName>
        <fullName evidence="15">Calmodulin-binding transcription activator 1</fullName>
    </submittedName>
</protein>